<comment type="caution">
    <text evidence="1">The sequence shown here is derived from an EMBL/GenBank/DDBJ whole genome shotgun (WGS) entry which is preliminary data.</text>
</comment>
<reference evidence="1 2" key="1">
    <citation type="journal article" date="2020" name="Cell">
        <title>Large-Scale Comparative Analyses of Tick Genomes Elucidate Their Genetic Diversity and Vector Capacities.</title>
        <authorList>
            <consortium name="Tick Genome and Microbiome Consortium (TIGMIC)"/>
            <person name="Jia N."/>
            <person name="Wang J."/>
            <person name="Shi W."/>
            <person name="Du L."/>
            <person name="Sun Y."/>
            <person name="Zhan W."/>
            <person name="Jiang J.F."/>
            <person name="Wang Q."/>
            <person name="Zhang B."/>
            <person name="Ji P."/>
            <person name="Bell-Sakyi L."/>
            <person name="Cui X.M."/>
            <person name="Yuan T.T."/>
            <person name="Jiang B.G."/>
            <person name="Yang W.F."/>
            <person name="Lam T.T."/>
            <person name="Chang Q.C."/>
            <person name="Ding S.J."/>
            <person name="Wang X.J."/>
            <person name="Zhu J.G."/>
            <person name="Ruan X.D."/>
            <person name="Zhao L."/>
            <person name="Wei J.T."/>
            <person name="Ye R.Z."/>
            <person name="Que T.C."/>
            <person name="Du C.H."/>
            <person name="Zhou Y.H."/>
            <person name="Cheng J.X."/>
            <person name="Dai P.F."/>
            <person name="Guo W.B."/>
            <person name="Han X.H."/>
            <person name="Huang E.J."/>
            <person name="Li L.F."/>
            <person name="Wei W."/>
            <person name="Gao Y.C."/>
            <person name="Liu J.Z."/>
            <person name="Shao H.Z."/>
            <person name="Wang X."/>
            <person name="Wang C.C."/>
            <person name="Yang T.C."/>
            <person name="Huo Q.B."/>
            <person name="Li W."/>
            <person name="Chen H.Y."/>
            <person name="Chen S.E."/>
            <person name="Zhou L.G."/>
            <person name="Ni X.B."/>
            <person name="Tian J.H."/>
            <person name="Sheng Y."/>
            <person name="Liu T."/>
            <person name="Pan Y.S."/>
            <person name="Xia L.Y."/>
            <person name="Li J."/>
            <person name="Zhao F."/>
            <person name="Cao W.C."/>
        </authorList>
    </citation>
    <scope>NUCLEOTIDE SEQUENCE [LARGE SCALE GENOMIC DNA]</scope>
    <source>
        <strain evidence="1">Iper-2018</strain>
    </source>
</reference>
<keyword evidence="2" id="KW-1185">Reference proteome</keyword>
<dbReference type="Proteomes" id="UP000805193">
    <property type="component" value="Unassembled WGS sequence"/>
</dbReference>
<sequence>SEICINEEFCAVLTSSSTNVQHRSRTGVAIPPSTDERMNVAFRKQEMETALDSSNSKSTLGPDDVKYSDLIHLGPEAKTRLLALFNISWERGLVPATWEKSRILPLLKPDKSMLHISFYHPITLASCICKLVDYLVKKLSKVVGIMSH</sequence>
<proteinExistence type="predicted"/>
<accession>A0AC60QH33</accession>
<dbReference type="EMBL" id="JABSTQ010009121">
    <property type="protein sequence ID" value="KAG0432754.1"/>
    <property type="molecule type" value="Genomic_DNA"/>
</dbReference>
<gene>
    <name evidence="1" type="ORF">HPB47_020553</name>
</gene>
<evidence type="ECO:0000313" key="1">
    <source>
        <dbReference type="EMBL" id="KAG0432754.1"/>
    </source>
</evidence>
<evidence type="ECO:0000313" key="2">
    <source>
        <dbReference type="Proteomes" id="UP000805193"/>
    </source>
</evidence>
<protein>
    <submittedName>
        <fullName evidence="1">Uncharacterized protein</fullName>
    </submittedName>
</protein>
<name>A0AC60QH33_IXOPE</name>
<organism evidence="1 2">
    <name type="scientific">Ixodes persulcatus</name>
    <name type="common">Taiga tick</name>
    <dbReference type="NCBI Taxonomy" id="34615"/>
    <lineage>
        <taxon>Eukaryota</taxon>
        <taxon>Metazoa</taxon>
        <taxon>Ecdysozoa</taxon>
        <taxon>Arthropoda</taxon>
        <taxon>Chelicerata</taxon>
        <taxon>Arachnida</taxon>
        <taxon>Acari</taxon>
        <taxon>Parasitiformes</taxon>
        <taxon>Ixodida</taxon>
        <taxon>Ixodoidea</taxon>
        <taxon>Ixodidae</taxon>
        <taxon>Ixodinae</taxon>
        <taxon>Ixodes</taxon>
    </lineage>
</organism>
<feature type="non-terminal residue" evidence="1">
    <location>
        <position position="1"/>
    </location>
</feature>
<feature type="non-terminal residue" evidence="1">
    <location>
        <position position="148"/>
    </location>
</feature>